<name>A0A061R1I5_9CHLO</name>
<evidence type="ECO:0008006" key="3">
    <source>
        <dbReference type="Google" id="ProtNLM"/>
    </source>
</evidence>
<protein>
    <recommendedName>
        <fullName evidence="3">Secreted protein</fullName>
    </recommendedName>
</protein>
<keyword evidence="1" id="KW-0732">Signal</keyword>
<proteinExistence type="predicted"/>
<gene>
    <name evidence="2" type="ORF">TSPGSL018_18374</name>
</gene>
<feature type="chain" id="PRO_5001605540" description="Secreted protein" evidence="1">
    <location>
        <begin position="19"/>
        <end position="84"/>
    </location>
</feature>
<evidence type="ECO:0000313" key="2">
    <source>
        <dbReference type="EMBL" id="JAC64406.1"/>
    </source>
</evidence>
<sequence length="84" mass="8675">MCFLLGAILGTAPQGSGGASVPLMRVEGGMRGMRGGVRHPCVSLMVAGIDLARSLLGVGQKRLRGQPEPIPQQTYAITAAPFLS</sequence>
<feature type="signal peptide" evidence="1">
    <location>
        <begin position="1"/>
        <end position="18"/>
    </location>
</feature>
<evidence type="ECO:0000256" key="1">
    <source>
        <dbReference type="SAM" id="SignalP"/>
    </source>
</evidence>
<dbReference type="EMBL" id="GBEZ01022435">
    <property type="protein sequence ID" value="JAC64406.1"/>
    <property type="molecule type" value="Transcribed_RNA"/>
</dbReference>
<accession>A0A061R1I5</accession>
<dbReference type="AlphaFoldDB" id="A0A061R1I5"/>
<organism evidence="2">
    <name type="scientific">Tetraselmis sp. GSL018</name>
    <dbReference type="NCBI Taxonomy" id="582737"/>
    <lineage>
        <taxon>Eukaryota</taxon>
        <taxon>Viridiplantae</taxon>
        <taxon>Chlorophyta</taxon>
        <taxon>core chlorophytes</taxon>
        <taxon>Chlorodendrophyceae</taxon>
        <taxon>Chlorodendrales</taxon>
        <taxon>Chlorodendraceae</taxon>
        <taxon>Tetraselmis</taxon>
    </lineage>
</organism>
<reference evidence="2" key="1">
    <citation type="submission" date="2014-05" db="EMBL/GenBank/DDBJ databases">
        <title>The transcriptome of the halophilic microalga Tetraselmis sp. GSL018 isolated from the Great Salt Lake, Utah.</title>
        <authorList>
            <person name="Jinkerson R.E."/>
            <person name="D'Adamo S."/>
            <person name="Posewitz M.C."/>
        </authorList>
    </citation>
    <scope>NUCLEOTIDE SEQUENCE</scope>
    <source>
        <strain evidence="2">GSL018</strain>
    </source>
</reference>